<dbReference type="RefSeq" id="XP_003075046.2">
    <property type="nucleotide sequence ID" value="XM_003074998.2"/>
</dbReference>
<dbReference type="InterPro" id="IPR025110">
    <property type="entry name" value="AMP-bd_C"/>
</dbReference>
<gene>
    <name evidence="9" type="ORF">OT_ostta02g02370</name>
</gene>
<dbReference type="InterPro" id="IPR045851">
    <property type="entry name" value="AMP-bd_C_sf"/>
</dbReference>
<evidence type="ECO:0000256" key="1">
    <source>
        <dbReference type="ARBA" id="ARBA00006432"/>
    </source>
</evidence>
<comment type="similarity">
    <text evidence="1 5">Belongs to the ATP-dependent AMP-binding enzyme family.</text>
</comment>
<evidence type="ECO:0000259" key="8">
    <source>
        <dbReference type="Pfam" id="PF16177"/>
    </source>
</evidence>
<dbReference type="InterPro" id="IPR011904">
    <property type="entry name" value="Ac_CoA_lig"/>
</dbReference>
<dbReference type="GO" id="GO:0005524">
    <property type="term" value="F:ATP binding"/>
    <property type="evidence" value="ECO:0007669"/>
    <property type="project" value="UniProtKB-UniRule"/>
</dbReference>
<dbReference type="FunFam" id="3.30.300.30:FF:000004">
    <property type="entry name" value="Acetyl-coenzyme A synthetase"/>
    <property type="match status" value="1"/>
</dbReference>
<dbReference type="InterPro" id="IPR020845">
    <property type="entry name" value="AMP-binding_CS"/>
</dbReference>
<protein>
    <recommendedName>
        <fullName evidence="5">Acetyl-coenzyme A synthetase</fullName>
        <ecNumber evidence="5">6.2.1.1</ecNumber>
    </recommendedName>
</protein>
<evidence type="ECO:0000259" key="6">
    <source>
        <dbReference type="Pfam" id="PF00501"/>
    </source>
</evidence>
<dbReference type="PANTHER" id="PTHR24095">
    <property type="entry name" value="ACETYL-COENZYME A SYNTHETASE"/>
    <property type="match status" value="1"/>
</dbReference>
<dbReference type="Pfam" id="PF00501">
    <property type="entry name" value="AMP-binding"/>
    <property type="match status" value="1"/>
</dbReference>
<dbReference type="FunCoup" id="A0A090M7M2">
    <property type="interactions" value="1379"/>
</dbReference>
<feature type="domain" description="AMP-binding enzyme C-terminal" evidence="7">
    <location>
        <begin position="534"/>
        <end position="612"/>
    </location>
</feature>
<comment type="catalytic activity">
    <reaction evidence="5">
        <text>acetate + ATP + CoA = acetyl-CoA + AMP + diphosphate</text>
        <dbReference type="Rhea" id="RHEA:23176"/>
        <dbReference type="ChEBI" id="CHEBI:30089"/>
        <dbReference type="ChEBI" id="CHEBI:30616"/>
        <dbReference type="ChEBI" id="CHEBI:33019"/>
        <dbReference type="ChEBI" id="CHEBI:57287"/>
        <dbReference type="ChEBI" id="CHEBI:57288"/>
        <dbReference type="ChEBI" id="CHEBI:456215"/>
        <dbReference type="EC" id="6.2.1.1"/>
    </reaction>
</comment>
<dbReference type="EC" id="6.2.1.1" evidence="5"/>
<keyword evidence="10" id="KW-1185">Reference proteome</keyword>
<dbReference type="Gene3D" id="3.40.50.12780">
    <property type="entry name" value="N-terminal domain of ligase-like"/>
    <property type="match status" value="1"/>
</dbReference>
<dbReference type="CDD" id="cd05966">
    <property type="entry name" value="ACS"/>
    <property type="match status" value="1"/>
</dbReference>
<dbReference type="AlphaFoldDB" id="A0A090M7M2"/>
<dbReference type="GO" id="GO:0003987">
    <property type="term" value="F:acetate-CoA ligase activity"/>
    <property type="evidence" value="ECO:0007669"/>
    <property type="project" value="UniProtKB-UniRule"/>
</dbReference>
<evidence type="ECO:0000256" key="5">
    <source>
        <dbReference type="RuleBase" id="RU361147"/>
    </source>
</evidence>
<name>A0A090M7M2_OSTTA</name>
<dbReference type="GO" id="GO:0019427">
    <property type="term" value="P:acetyl-CoA biosynthetic process from acetate"/>
    <property type="evidence" value="ECO:0007669"/>
    <property type="project" value="InterPro"/>
</dbReference>
<reference evidence="9 10" key="2">
    <citation type="journal article" date="2014" name="BMC Genomics">
        <title>An improved genome of the model marine alga Ostreococcus tauri unfolds by assessing Illumina de novo assemblies.</title>
        <authorList>
            <person name="Blanc-Mathieu R."/>
            <person name="Verhelst B."/>
            <person name="Derelle E."/>
            <person name="Rombauts S."/>
            <person name="Bouget F.Y."/>
            <person name="Carre I."/>
            <person name="Chateau A."/>
            <person name="Eyre-Walker A."/>
            <person name="Grimsley N."/>
            <person name="Moreau H."/>
            <person name="Piegu B."/>
            <person name="Rivals E."/>
            <person name="Schackwitz W."/>
            <person name="Van de Peer Y."/>
            <person name="Piganeau G."/>
        </authorList>
    </citation>
    <scope>NUCLEOTIDE SEQUENCE [LARGE SCALE GENOMIC DNA]</scope>
    <source>
        <strain evidence="10">OTTH 0595 / CCAP 157/2 / RCC745</strain>
    </source>
</reference>
<dbReference type="Pfam" id="PF16177">
    <property type="entry name" value="ACAS_N"/>
    <property type="match status" value="1"/>
</dbReference>
<dbReference type="FunFam" id="3.40.50.12780:FF:000001">
    <property type="entry name" value="Acetyl-coenzyme A synthetase"/>
    <property type="match status" value="1"/>
</dbReference>
<dbReference type="GO" id="GO:0016208">
    <property type="term" value="F:AMP binding"/>
    <property type="evidence" value="ECO:0007669"/>
    <property type="project" value="InterPro"/>
</dbReference>
<dbReference type="Gene3D" id="3.30.300.30">
    <property type="match status" value="1"/>
</dbReference>
<dbReference type="InterPro" id="IPR032387">
    <property type="entry name" value="ACAS_N"/>
</dbReference>
<dbReference type="GeneID" id="9837205"/>
<dbReference type="STRING" id="70448.A0A090M7M2"/>
<dbReference type="EMBL" id="CAID01000002">
    <property type="protein sequence ID" value="CEG01033.1"/>
    <property type="molecule type" value="Genomic_DNA"/>
</dbReference>
<proteinExistence type="inferred from homology"/>
<organism evidence="9 10">
    <name type="scientific">Ostreococcus tauri</name>
    <name type="common">Marine green alga</name>
    <dbReference type="NCBI Taxonomy" id="70448"/>
    <lineage>
        <taxon>Eukaryota</taxon>
        <taxon>Viridiplantae</taxon>
        <taxon>Chlorophyta</taxon>
        <taxon>Mamiellophyceae</taxon>
        <taxon>Mamiellales</taxon>
        <taxon>Bathycoccaceae</taxon>
        <taxon>Ostreococcus</taxon>
    </lineage>
</organism>
<keyword evidence="3 5" id="KW-0547">Nucleotide-binding</keyword>
<keyword evidence="4 5" id="KW-0067">ATP-binding</keyword>
<dbReference type="InterPro" id="IPR000873">
    <property type="entry name" value="AMP-dep_synth/lig_dom"/>
</dbReference>
<comment type="caution">
    <text evidence="9">The sequence shown here is derived from an EMBL/GenBank/DDBJ whole genome shotgun (WGS) entry which is preliminary data.</text>
</comment>
<dbReference type="SUPFAM" id="SSF56801">
    <property type="entry name" value="Acetyl-CoA synthetase-like"/>
    <property type="match status" value="1"/>
</dbReference>
<keyword evidence="2 5" id="KW-0436">Ligase</keyword>
<dbReference type="NCBIfam" id="TIGR02188">
    <property type="entry name" value="Ac_CoA_lig_AcsA"/>
    <property type="match status" value="1"/>
</dbReference>
<dbReference type="KEGG" id="ota:OT_ostta02g02370"/>
<evidence type="ECO:0000313" key="10">
    <source>
        <dbReference type="Proteomes" id="UP000009170"/>
    </source>
</evidence>
<sequence length="650" mass="72645">MNSDDFMDVLRTCCSREQYDALYRESVEDPQNFWAKVAREFHWEEPWKSNVLAFNFNVDNGKVDVSWFAGGKTNMAWNCIERNIQNGCGEQTAFIWEGNNLGEEGKKTYLELQADVNRLANWLKSAGVKKNDAVIIYLPMIMELPVAMLACARIGAVHSVVFAGFSSEALAQRLLGCKAKVVLTCSAVMRGSKHINLKGVVDEACDFAAAKDHAVDHCLCFINARLNSDNHLTQSRDKHWQNEVDQLPRDCETEWMDAEDPLFMLYTSGSTGSPKGVLHTTGGYMIYAGATCASVFNMRQGDVFWCTADCGWITGHTYLTYGPLLNGATSIVFEGVPNYPDAGRCWNIIDKYKVKTFYTAPTALRALQRYGDDFVKAYKRSSLKILGTVGEPINPEAWQWYFNVVGEGRCPVMDTWWQTETGGHMITPLPLAIEQKPGSATLPFFGVEPVLLNENGVELLDEAEGYLCFKTPWPSMFRTLFADHQRYEESYFSMFKGYYFSGDGAKRDADGYYWITGRVDDVMNVSGHRIGTAEVESALVTHAECVEAAVVGIDHPIKGQSIYAFVTLRESCELTNSTRKALVDCVRAMIGPFAAPDTIQRAPALPKTRSGKIMRRILRKIASREEESLGDTSTLADPTVVDTLVELRDK</sequence>
<dbReference type="OrthoDB" id="1706066at2759"/>
<dbReference type="InParanoid" id="A0A090M7M2"/>
<evidence type="ECO:0000259" key="7">
    <source>
        <dbReference type="Pfam" id="PF13193"/>
    </source>
</evidence>
<evidence type="ECO:0000256" key="4">
    <source>
        <dbReference type="ARBA" id="ARBA00022840"/>
    </source>
</evidence>
<dbReference type="NCBIfam" id="NF001208">
    <property type="entry name" value="PRK00174.1"/>
    <property type="match status" value="1"/>
</dbReference>
<evidence type="ECO:0000256" key="2">
    <source>
        <dbReference type="ARBA" id="ARBA00022598"/>
    </source>
</evidence>
<dbReference type="PROSITE" id="PS00455">
    <property type="entry name" value="AMP_BINDING"/>
    <property type="match status" value="1"/>
</dbReference>
<evidence type="ECO:0000313" key="9">
    <source>
        <dbReference type="EMBL" id="CEG01033.1"/>
    </source>
</evidence>
<dbReference type="InterPro" id="IPR042099">
    <property type="entry name" value="ANL_N_sf"/>
</dbReference>
<dbReference type="PANTHER" id="PTHR24095:SF14">
    <property type="entry name" value="ACETYL-COENZYME A SYNTHETASE 1"/>
    <property type="match status" value="1"/>
</dbReference>
<dbReference type="Proteomes" id="UP000009170">
    <property type="component" value="Unassembled WGS sequence"/>
</dbReference>
<evidence type="ECO:0000256" key="3">
    <source>
        <dbReference type="ARBA" id="ARBA00022741"/>
    </source>
</evidence>
<reference evidence="10" key="1">
    <citation type="journal article" date="2006" name="Proc. Natl. Acad. Sci. U.S.A.">
        <title>Genome analysis of the smallest free-living eukaryote Ostreococcus tauri unveils many unique features.</title>
        <authorList>
            <person name="Derelle E."/>
            <person name="Ferraz C."/>
            <person name="Rombauts S."/>
            <person name="Rouze P."/>
            <person name="Worden A.Z."/>
            <person name="Robbens S."/>
            <person name="Partensky F."/>
            <person name="Degroeve S."/>
            <person name="Echeynie S."/>
            <person name="Cooke R."/>
            <person name="Saeys Y."/>
            <person name="Wuyts J."/>
            <person name="Jabbari K."/>
            <person name="Bowler C."/>
            <person name="Panaud O."/>
            <person name="Piegu B."/>
            <person name="Ball S.G."/>
            <person name="Ral J.-P."/>
            <person name="Bouget F.-Y."/>
            <person name="Piganeau G."/>
            <person name="De Baets B."/>
            <person name="Picard A."/>
            <person name="Delseny M."/>
            <person name="Demaille J."/>
            <person name="Van de Peer Y."/>
            <person name="Moreau H."/>
        </authorList>
    </citation>
    <scope>NUCLEOTIDE SEQUENCE [LARGE SCALE GENOMIC DNA]</scope>
    <source>
        <strain evidence="10">OTTH 0595 / CCAP 157/2 / RCC745</strain>
    </source>
</reference>
<accession>A0A090M7M2</accession>
<feature type="domain" description="Acetyl-coenzyme A synthetase N-terminal" evidence="8">
    <location>
        <begin position="19"/>
        <end position="79"/>
    </location>
</feature>
<feature type="domain" description="AMP-dependent synthetase/ligase" evidence="6">
    <location>
        <begin position="84"/>
        <end position="476"/>
    </location>
</feature>
<dbReference type="Pfam" id="PF13193">
    <property type="entry name" value="AMP-binding_C"/>
    <property type="match status" value="1"/>
</dbReference>